<dbReference type="GO" id="GO:0008270">
    <property type="term" value="F:zinc ion binding"/>
    <property type="evidence" value="ECO:0007669"/>
    <property type="project" value="UniProtKB-KW"/>
</dbReference>
<keyword evidence="2" id="KW-0479">Metal-binding</keyword>
<organism evidence="10 11">
    <name type="scientific">Schistosoma mattheei</name>
    <dbReference type="NCBI Taxonomy" id="31246"/>
    <lineage>
        <taxon>Eukaryota</taxon>
        <taxon>Metazoa</taxon>
        <taxon>Spiralia</taxon>
        <taxon>Lophotrochozoa</taxon>
        <taxon>Platyhelminthes</taxon>
        <taxon>Trematoda</taxon>
        <taxon>Digenea</taxon>
        <taxon>Strigeidida</taxon>
        <taxon>Schistosomatoidea</taxon>
        <taxon>Schistosomatidae</taxon>
        <taxon>Schistosoma</taxon>
    </lineage>
</organism>
<proteinExistence type="predicted"/>
<evidence type="ECO:0000256" key="2">
    <source>
        <dbReference type="ARBA" id="ARBA00022723"/>
    </source>
</evidence>
<keyword evidence="7" id="KW-0804">Transcription</keyword>
<dbReference type="GO" id="GO:0045944">
    <property type="term" value="P:positive regulation of transcription by RNA polymerase II"/>
    <property type="evidence" value="ECO:0007669"/>
    <property type="project" value="TreeGrafter"/>
</dbReference>
<name>A0A183NGW3_9TREM</name>
<evidence type="ECO:0000256" key="4">
    <source>
        <dbReference type="ARBA" id="ARBA00022771"/>
    </source>
</evidence>
<feature type="compositionally biased region" description="Polar residues" evidence="9">
    <location>
        <begin position="169"/>
        <end position="206"/>
    </location>
</feature>
<dbReference type="PROSITE" id="PS50016">
    <property type="entry name" value="ZF_PHD_2"/>
    <property type="match status" value="3"/>
</dbReference>
<dbReference type="Gene3D" id="2.30.30.1150">
    <property type="match status" value="1"/>
</dbReference>
<accession>A0A183NGW3</accession>
<feature type="compositionally biased region" description="Low complexity" evidence="9">
    <location>
        <begin position="108"/>
        <end position="126"/>
    </location>
</feature>
<dbReference type="Gene3D" id="3.30.40.10">
    <property type="entry name" value="Zinc/RING finger domain, C3HC4 (zinc finger)"/>
    <property type="match status" value="2"/>
</dbReference>
<comment type="subcellular location">
    <subcellularLocation>
        <location evidence="1">Nucleus</location>
    </subcellularLocation>
</comment>
<dbReference type="SUPFAM" id="SSF57903">
    <property type="entry name" value="FYVE/PHD zinc finger"/>
    <property type="match status" value="3"/>
</dbReference>
<dbReference type="InterPro" id="IPR001965">
    <property type="entry name" value="Znf_PHD"/>
</dbReference>
<dbReference type="PANTHER" id="PTHR45888:SF6">
    <property type="entry name" value="HL01030P-RELATED"/>
    <property type="match status" value="1"/>
</dbReference>
<dbReference type="EMBL" id="UZAL01001476">
    <property type="protein sequence ID" value="VDO77477.1"/>
    <property type="molecule type" value="Genomic_DNA"/>
</dbReference>
<evidence type="ECO:0000256" key="6">
    <source>
        <dbReference type="ARBA" id="ARBA00023015"/>
    </source>
</evidence>
<evidence type="ECO:0000256" key="1">
    <source>
        <dbReference type="ARBA" id="ARBA00004123"/>
    </source>
</evidence>
<feature type="region of interest" description="Disordered" evidence="9">
    <location>
        <begin position="105"/>
        <end position="206"/>
    </location>
</feature>
<evidence type="ECO:0000256" key="8">
    <source>
        <dbReference type="ARBA" id="ARBA00023242"/>
    </source>
</evidence>
<keyword evidence="6" id="KW-0805">Transcription regulation</keyword>
<keyword evidence="5" id="KW-0862">Zinc</keyword>
<dbReference type="AlphaFoldDB" id="A0A183NGW3"/>
<dbReference type="InterPro" id="IPR019787">
    <property type="entry name" value="Znf_PHD-finger"/>
</dbReference>
<keyword evidence="8" id="KW-0539">Nucleus</keyword>
<dbReference type="GO" id="GO:0003713">
    <property type="term" value="F:transcription coactivator activity"/>
    <property type="evidence" value="ECO:0007669"/>
    <property type="project" value="TreeGrafter"/>
</dbReference>
<keyword evidence="11" id="KW-1185">Reference proteome</keyword>
<dbReference type="GO" id="GO:0044666">
    <property type="term" value="C:MLL3/4 complex"/>
    <property type="evidence" value="ECO:0007669"/>
    <property type="project" value="TreeGrafter"/>
</dbReference>
<dbReference type="PANTHER" id="PTHR45888">
    <property type="entry name" value="HL01030P-RELATED"/>
    <property type="match status" value="1"/>
</dbReference>
<evidence type="ECO:0000313" key="10">
    <source>
        <dbReference type="EMBL" id="VDO77477.1"/>
    </source>
</evidence>
<evidence type="ECO:0000256" key="5">
    <source>
        <dbReference type="ARBA" id="ARBA00022833"/>
    </source>
</evidence>
<evidence type="ECO:0000256" key="9">
    <source>
        <dbReference type="SAM" id="MobiDB-lite"/>
    </source>
</evidence>
<dbReference type="Proteomes" id="UP000269396">
    <property type="component" value="Unassembled WGS sequence"/>
</dbReference>
<dbReference type="InterPro" id="IPR013083">
    <property type="entry name" value="Znf_RING/FYVE/PHD"/>
</dbReference>
<keyword evidence="4" id="KW-0863">Zinc-finger</keyword>
<gene>
    <name evidence="10" type="ORF">SMTD_LOCUS1349</name>
</gene>
<protein>
    <submittedName>
        <fullName evidence="10">Uncharacterized protein</fullName>
    </submittedName>
</protein>
<dbReference type="Pfam" id="PF00628">
    <property type="entry name" value="PHD"/>
    <property type="match status" value="2"/>
</dbReference>
<feature type="compositionally biased region" description="Low complexity" evidence="9">
    <location>
        <begin position="149"/>
        <end position="163"/>
    </location>
</feature>
<dbReference type="InterPro" id="IPR011011">
    <property type="entry name" value="Znf_FYVE_PHD"/>
</dbReference>
<reference evidence="10 11" key="1">
    <citation type="submission" date="2018-11" db="EMBL/GenBank/DDBJ databases">
        <authorList>
            <consortium name="Pathogen Informatics"/>
        </authorList>
    </citation>
    <scope>NUCLEOTIDE SEQUENCE [LARGE SCALE GENOMIC DNA]</scope>
    <source>
        <strain>Denwood</strain>
        <strain evidence="11">Zambia</strain>
    </source>
</reference>
<evidence type="ECO:0000256" key="7">
    <source>
        <dbReference type="ARBA" id="ARBA00023163"/>
    </source>
</evidence>
<dbReference type="STRING" id="31246.A0A183NGW3"/>
<sequence length="502" mass="53584">MVHAECDPSSNQTTVSPLSTASEETSGICCTNYVCPVCRARGSTTPSEAASTTASLRASPIQGGGNSSNSGGDIMDENFTQGGRDLLDDTVRQCIGSGSLVCPGANGSTSANTPSSSTSNSTTPNTEPGKQQIHLNNQDYPGSPRVHCKVTSNNKSSVTNSTNGRPSIDQPSINISSGRRRGNNQTSDLNFAKTNSGTRSNNINTQTSFIGTTKTGALKRTNSSATSNNINKNRRTKTRKITSYESKVSEKDDHPSTVVFCRADDNFMLEQDICIACGSIGLDTPLLACSQCGQCYHSFCADVPKITRTMIEKGWRCLDCTVCEGCGGTSNESLLLLCDDCNISFHTYCLDPPLKEVPKGGWKCADCVVCTNCGQKDPGLNGKWHANYSVCAPCASLTTCPICNLAYRDEELLVRCALCTRWAHANCDQLRTEDELEIATDLGYNCLLCRELGADLGTGHAQVLAYRQAANGNLGALENLKFGEITENLFADKLVSVILIVG</sequence>
<evidence type="ECO:0000313" key="11">
    <source>
        <dbReference type="Proteomes" id="UP000269396"/>
    </source>
</evidence>
<keyword evidence="3" id="KW-0677">Repeat</keyword>
<dbReference type="SMART" id="SM00249">
    <property type="entry name" value="PHD"/>
    <property type="match status" value="3"/>
</dbReference>
<feature type="compositionally biased region" description="Low complexity" evidence="9">
    <location>
        <begin position="44"/>
        <end position="55"/>
    </location>
</feature>
<evidence type="ECO:0000256" key="3">
    <source>
        <dbReference type="ARBA" id="ARBA00022737"/>
    </source>
</evidence>
<feature type="region of interest" description="Disordered" evidence="9">
    <location>
        <begin position="44"/>
        <end position="83"/>
    </location>
</feature>
<dbReference type="GO" id="GO:0042800">
    <property type="term" value="F:histone H3K4 methyltransferase activity"/>
    <property type="evidence" value="ECO:0007669"/>
    <property type="project" value="TreeGrafter"/>
</dbReference>